<feature type="domain" description="N-acetyltransferase" evidence="1">
    <location>
        <begin position="216"/>
        <end position="376"/>
    </location>
</feature>
<dbReference type="eggNOG" id="KOG3139">
    <property type="taxonomic scope" value="Eukaryota"/>
</dbReference>
<dbReference type="AlphaFoldDB" id="V5HZ50"/>
<dbReference type="PROSITE" id="PS51186">
    <property type="entry name" value="GNAT"/>
    <property type="match status" value="1"/>
</dbReference>
<sequence length="378" mass="43504">MGPFPKYLEPYERPEAERPEGHLNFVWSSEARGREVSDYITYFAFKPARKKLPNDPDTFLWGGGGLDSGHIWFWRTYTILEAQKKDGYPIRPHITMTAIVDRVGQDNSIFYEELMPLLHAMQQRANQPKIPPEEWESASDLWDEKYNGPYVFEDEKIFPVLMLSFLGPQHARVFYARMKDGEVIIGQSKLYSFEKKDDANIELFARLLLSTPIGKLMIWLLPAARQKDALDILARIARVEKKTFPSSEAWDFGADLWRKKPNTRVLYATNAPPSSGSKEPPILIAYALYVRQKGTALLHKVCVAEPYRGQGVGHKLMNYIKERLRREGCQSIQLWVDKARAPARALYARSGFQEREVIGDYYAPDRAGIRMVLDLERG</sequence>
<dbReference type="InParanoid" id="V5HZ50"/>
<evidence type="ECO:0000259" key="1">
    <source>
        <dbReference type="PROSITE" id="PS51186"/>
    </source>
</evidence>
<proteinExistence type="predicted"/>
<organism evidence="2 3">
    <name type="scientific">Byssochlamys spectabilis (strain No. 5 / NBRC 109023)</name>
    <name type="common">Paecilomyces variotii</name>
    <dbReference type="NCBI Taxonomy" id="1356009"/>
    <lineage>
        <taxon>Eukaryota</taxon>
        <taxon>Fungi</taxon>
        <taxon>Dikarya</taxon>
        <taxon>Ascomycota</taxon>
        <taxon>Pezizomycotina</taxon>
        <taxon>Eurotiomycetes</taxon>
        <taxon>Eurotiomycetidae</taxon>
        <taxon>Eurotiales</taxon>
        <taxon>Thermoascaceae</taxon>
        <taxon>Paecilomyces</taxon>
    </lineage>
</organism>
<dbReference type="Proteomes" id="UP000018001">
    <property type="component" value="Unassembled WGS sequence"/>
</dbReference>
<dbReference type="PANTHER" id="PTHR47542:SF2">
    <property type="entry name" value="ACYL-COA N-ACYLTRANSFERASES (NAT) SUPERFAMILY PROTEIN"/>
    <property type="match status" value="1"/>
</dbReference>
<evidence type="ECO:0000313" key="2">
    <source>
        <dbReference type="EMBL" id="GAD95305.1"/>
    </source>
</evidence>
<dbReference type="EMBL" id="BAUL01000122">
    <property type="protein sequence ID" value="GAD95305.1"/>
    <property type="molecule type" value="Genomic_DNA"/>
</dbReference>
<dbReference type="CDD" id="cd04301">
    <property type="entry name" value="NAT_SF"/>
    <property type="match status" value="1"/>
</dbReference>
<keyword evidence="3" id="KW-1185">Reference proteome</keyword>
<dbReference type="InterPro" id="IPR016181">
    <property type="entry name" value="Acyl_CoA_acyltransferase"/>
</dbReference>
<reference evidence="3" key="1">
    <citation type="journal article" date="2014" name="Genome Announc.">
        <title>Draft genome sequence of the formaldehyde-resistant fungus Byssochlamys spectabilis No. 5 (anamorph Paecilomyces variotii No. 5) (NBRC109023).</title>
        <authorList>
            <person name="Oka T."/>
            <person name="Ekino K."/>
            <person name="Fukuda K."/>
            <person name="Nomura Y."/>
        </authorList>
    </citation>
    <scope>NUCLEOTIDE SEQUENCE [LARGE SCALE GENOMIC DNA]</scope>
    <source>
        <strain evidence="3">No. 5 / NBRC 109023</strain>
    </source>
</reference>
<evidence type="ECO:0000313" key="3">
    <source>
        <dbReference type="Proteomes" id="UP000018001"/>
    </source>
</evidence>
<accession>V5HZ50</accession>
<dbReference type="SUPFAM" id="SSF55729">
    <property type="entry name" value="Acyl-CoA N-acyltransferases (Nat)"/>
    <property type="match status" value="1"/>
</dbReference>
<gene>
    <name evidence="2" type="ORF">PVAR5_3947</name>
</gene>
<keyword evidence="2" id="KW-0808">Transferase</keyword>
<dbReference type="Pfam" id="PF00583">
    <property type="entry name" value="Acetyltransf_1"/>
    <property type="match status" value="1"/>
</dbReference>
<dbReference type="OrthoDB" id="41532at2759"/>
<dbReference type="HOGENOM" id="CLU_731583_0_0_1"/>
<dbReference type="Gene3D" id="3.40.630.30">
    <property type="match status" value="1"/>
</dbReference>
<name>V5HZ50_BYSSN</name>
<dbReference type="InterPro" id="IPR000182">
    <property type="entry name" value="GNAT_dom"/>
</dbReference>
<dbReference type="GO" id="GO:0016747">
    <property type="term" value="F:acyltransferase activity, transferring groups other than amino-acyl groups"/>
    <property type="evidence" value="ECO:0007669"/>
    <property type="project" value="InterPro"/>
</dbReference>
<comment type="caution">
    <text evidence="2">The sequence shown here is derived from an EMBL/GenBank/DDBJ whole genome shotgun (WGS) entry which is preliminary data.</text>
</comment>
<protein>
    <submittedName>
        <fullName evidence="2">Acetyltransferase, GNAT family family</fullName>
    </submittedName>
</protein>
<dbReference type="PANTHER" id="PTHR47542">
    <property type="entry name" value="ACYL-COA N-ACYLTRANSFERASES (NAT) SUPERFAMILY PROTEIN"/>
    <property type="match status" value="1"/>
</dbReference>